<proteinExistence type="predicted"/>
<sequence>MEKISDSLDKTLHKLGIKKKIKEEMALFHWEEVAGPKISSKTRAEFIKGGILFIKVSSSVWSQQLVFLKKSLIKKLNHRLGERIVQDIYFRVGSWQDLREREEEKEEGWKEEVLKEEEIKAIEESLKGVDDNNIREILRSIIVREAKLDKFRRKKGWVECVTCEALFYPQGEERKCPLCH</sequence>
<dbReference type="Proteomes" id="UP000285138">
    <property type="component" value="Unassembled WGS sequence"/>
</dbReference>
<protein>
    <submittedName>
        <fullName evidence="1">DUF721 domain-containing protein</fullName>
    </submittedName>
</protein>
<dbReference type="Pfam" id="PF05258">
    <property type="entry name" value="DciA"/>
    <property type="match status" value="1"/>
</dbReference>
<dbReference type="AlphaFoldDB" id="A0A424YB86"/>
<dbReference type="PANTHER" id="PTHR36456:SF1">
    <property type="entry name" value="UPF0232 PROTEIN SCO3875"/>
    <property type="match status" value="1"/>
</dbReference>
<evidence type="ECO:0000313" key="1">
    <source>
        <dbReference type="EMBL" id="RQD73914.1"/>
    </source>
</evidence>
<comment type="caution">
    <text evidence="1">The sequence shown here is derived from an EMBL/GenBank/DDBJ whole genome shotgun (WGS) entry which is preliminary data.</text>
</comment>
<name>A0A424YB86_9FIRM</name>
<reference evidence="1 2" key="1">
    <citation type="submission" date="2018-08" db="EMBL/GenBank/DDBJ databases">
        <title>The metabolism and importance of syntrophic acetate oxidation coupled to methane or sulfide production in haloalkaline environments.</title>
        <authorList>
            <person name="Timmers P.H.A."/>
            <person name="Vavourakis C.D."/>
            <person name="Sorokin D.Y."/>
            <person name="Sinninghe Damste J.S."/>
            <person name="Muyzer G."/>
            <person name="Stams A.J.M."/>
            <person name="Plugge C.M."/>
        </authorList>
    </citation>
    <scope>NUCLEOTIDE SEQUENCE [LARGE SCALE GENOMIC DNA]</scope>
    <source>
        <strain evidence="1">MSAO_Bac1</strain>
    </source>
</reference>
<dbReference type="EMBL" id="QZAA01000231">
    <property type="protein sequence ID" value="RQD73914.1"/>
    <property type="molecule type" value="Genomic_DNA"/>
</dbReference>
<evidence type="ECO:0000313" key="2">
    <source>
        <dbReference type="Proteomes" id="UP000285138"/>
    </source>
</evidence>
<organism evidence="1 2">
    <name type="scientific">Candidatus Syntrophonatronum acetioxidans</name>
    <dbReference type="NCBI Taxonomy" id="1795816"/>
    <lineage>
        <taxon>Bacteria</taxon>
        <taxon>Bacillati</taxon>
        <taxon>Bacillota</taxon>
        <taxon>Clostridia</taxon>
        <taxon>Eubacteriales</taxon>
        <taxon>Syntrophomonadaceae</taxon>
        <taxon>Candidatus Syntrophonatronum</taxon>
    </lineage>
</organism>
<accession>A0A424YB86</accession>
<dbReference type="PANTHER" id="PTHR36456">
    <property type="entry name" value="UPF0232 PROTEIN SCO3875"/>
    <property type="match status" value="1"/>
</dbReference>
<gene>
    <name evidence="1" type="ORF">D5R97_08580</name>
</gene>
<dbReference type="InterPro" id="IPR007922">
    <property type="entry name" value="DciA-like"/>
</dbReference>